<dbReference type="CDD" id="cd01310">
    <property type="entry name" value="TatD_DNAse"/>
    <property type="match status" value="1"/>
</dbReference>
<dbReference type="PROSITE" id="PS01091">
    <property type="entry name" value="TATD_3"/>
    <property type="match status" value="1"/>
</dbReference>
<dbReference type="PATRIC" id="fig|1226633.4.peg.1402"/>
<accession>A0A017H7U4</accession>
<evidence type="ECO:0000256" key="1">
    <source>
        <dbReference type="ARBA" id="ARBA00022723"/>
    </source>
</evidence>
<dbReference type="InterPro" id="IPR032466">
    <property type="entry name" value="Metal_Hydrolase"/>
</dbReference>
<evidence type="ECO:0000256" key="3">
    <source>
        <dbReference type="PIRSR" id="PIRSR005902-1"/>
    </source>
</evidence>
<dbReference type="InterPro" id="IPR015991">
    <property type="entry name" value="TatD/YcfH-like"/>
</dbReference>
<feature type="binding site" evidence="3">
    <location>
        <position position="7"/>
    </location>
    <ligand>
        <name>a divalent metal cation</name>
        <dbReference type="ChEBI" id="CHEBI:60240"/>
        <label>1</label>
    </ligand>
</feature>
<dbReference type="InterPro" id="IPR018228">
    <property type="entry name" value="DNase_TatD-rel_CS"/>
</dbReference>
<sequence length="252" mass="29388">MKRIDSHVHLNDERFDKDRKEVLQRIQEEMDFVVNIGYNLESSQISIDYAKKYPFIYATVGLHPAEEEEYTEALEEKLEEMAREEKVLAIGEIGLDYHWMTKRKELQQEIFRRQLALAERVGKPVVIHTREAMEDTVRILQEFPKVKGILHCYPGSVETAKRMTDRFYLGIGGVLTFKNAKKLVDVVREISLEHLVLETDCPYMAPTPYRGQRNEPIYTKEVAMKIAEIKGISYEEVVEVTNKNTRKAYGML</sequence>
<evidence type="ECO:0000256" key="2">
    <source>
        <dbReference type="ARBA" id="ARBA00022801"/>
    </source>
</evidence>
<reference evidence="4 5" key="1">
    <citation type="submission" date="2013-08" db="EMBL/GenBank/DDBJ databases">
        <title>An opportunistic ruminal bacterium that causes liver abscesses in cattle.</title>
        <authorList>
            <person name="Benahmed F.H."/>
            <person name="Rasmussen M."/>
            <person name="Harbottle H."/>
            <person name="Soppet D."/>
            <person name="Nagaraja T.G."/>
            <person name="Davidson M."/>
        </authorList>
    </citation>
    <scope>NUCLEOTIDE SEQUENCE [LARGE SCALE GENOMIC DNA]</scope>
    <source>
        <strain evidence="4 5">B35</strain>
    </source>
</reference>
<feature type="binding site" evidence="3">
    <location>
        <position position="128"/>
    </location>
    <ligand>
        <name>a divalent metal cation</name>
        <dbReference type="ChEBI" id="CHEBI:60240"/>
        <label>2</label>
    </ligand>
</feature>
<dbReference type="PANTHER" id="PTHR46124">
    <property type="entry name" value="D-AMINOACYL-TRNA DEACYLASE"/>
    <property type="match status" value="1"/>
</dbReference>
<dbReference type="EMBL" id="AUZI01000016">
    <property type="protein sequence ID" value="KID49162.1"/>
    <property type="molecule type" value="Genomic_DNA"/>
</dbReference>
<dbReference type="OrthoDB" id="9810005at2"/>
<feature type="binding site" evidence="3">
    <location>
        <position position="151"/>
    </location>
    <ligand>
        <name>a divalent metal cation</name>
        <dbReference type="ChEBI" id="CHEBI:60240"/>
        <label>2</label>
    </ligand>
</feature>
<proteinExistence type="predicted"/>
<dbReference type="Gene3D" id="3.20.20.140">
    <property type="entry name" value="Metal-dependent hydrolases"/>
    <property type="match status" value="1"/>
</dbReference>
<keyword evidence="2 4" id="KW-0378">Hydrolase</keyword>
<name>A0A017H7U4_9FUSO</name>
<dbReference type="GO" id="GO:0016788">
    <property type="term" value="F:hydrolase activity, acting on ester bonds"/>
    <property type="evidence" value="ECO:0007669"/>
    <property type="project" value="InterPro"/>
</dbReference>
<feature type="binding site" evidence="3">
    <location>
        <position position="200"/>
    </location>
    <ligand>
        <name>a divalent metal cation</name>
        <dbReference type="ChEBI" id="CHEBI:60240"/>
        <label>1</label>
    </ligand>
</feature>
<gene>
    <name evidence="4" type="ORF">C095_06945</name>
</gene>
<feature type="binding site" evidence="3">
    <location>
        <position position="9"/>
    </location>
    <ligand>
        <name>a divalent metal cation</name>
        <dbReference type="ChEBI" id="CHEBI:60240"/>
        <label>1</label>
    </ligand>
</feature>
<dbReference type="InterPro" id="IPR001130">
    <property type="entry name" value="TatD-like"/>
</dbReference>
<dbReference type="AlphaFoldDB" id="A0A017H7U4"/>
<dbReference type="Pfam" id="PF01026">
    <property type="entry name" value="TatD_DNase"/>
    <property type="match status" value="1"/>
</dbReference>
<feature type="binding site" evidence="3">
    <location>
        <position position="92"/>
    </location>
    <ligand>
        <name>a divalent metal cation</name>
        <dbReference type="ChEBI" id="CHEBI:60240"/>
        <label>1</label>
    </ligand>
</feature>
<dbReference type="SUPFAM" id="SSF51556">
    <property type="entry name" value="Metallo-dependent hydrolases"/>
    <property type="match status" value="1"/>
</dbReference>
<dbReference type="PIRSF" id="PIRSF005902">
    <property type="entry name" value="DNase_TatD"/>
    <property type="match status" value="1"/>
</dbReference>
<evidence type="ECO:0000313" key="4">
    <source>
        <dbReference type="EMBL" id="KID49162.1"/>
    </source>
</evidence>
<protein>
    <submittedName>
        <fullName evidence="4">Hydrolase TatD</fullName>
    </submittedName>
</protein>
<evidence type="ECO:0000313" key="5">
    <source>
        <dbReference type="Proteomes" id="UP000031184"/>
    </source>
</evidence>
<dbReference type="NCBIfam" id="TIGR00010">
    <property type="entry name" value="YchF/TatD family DNA exonuclease"/>
    <property type="match status" value="1"/>
</dbReference>
<organism evidence="4 5">
    <name type="scientific">Fusobacterium necrophorum subsp. funduliforme B35</name>
    <dbReference type="NCBI Taxonomy" id="1226633"/>
    <lineage>
        <taxon>Bacteria</taxon>
        <taxon>Fusobacteriati</taxon>
        <taxon>Fusobacteriota</taxon>
        <taxon>Fusobacteriia</taxon>
        <taxon>Fusobacteriales</taxon>
        <taxon>Fusobacteriaceae</taxon>
        <taxon>Fusobacterium</taxon>
    </lineage>
</organism>
<dbReference type="PANTHER" id="PTHR46124:SF2">
    <property type="entry name" value="D-AMINOACYL-TRNA DEACYLASE"/>
    <property type="match status" value="1"/>
</dbReference>
<keyword evidence="1 3" id="KW-0479">Metal-binding</keyword>
<comment type="caution">
    <text evidence="4">The sequence shown here is derived from an EMBL/GenBank/DDBJ whole genome shotgun (WGS) entry which is preliminary data.</text>
</comment>
<dbReference type="GO" id="GO:0004536">
    <property type="term" value="F:DNA nuclease activity"/>
    <property type="evidence" value="ECO:0007669"/>
    <property type="project" value="InterPro"/>
</dbReference>
<dbReference type="FunFam" id="3.20.20.140:FF:000005">
    <property type="entry name" value="TatD family hydrolase"/>
    <property type="match status" value="1"/>
</dbReference>
<dbReference type="RefSeq" id="WP_005960079.1">
    <property type="nucleotide sequence ID" value="NZ_AOJP01000003.1"/>
</dbReference>
<dbReference type="Proteomes" id="UP000031184">
    <property type="component" value="Unassembled WGS sequence"/>
</dbReference>
<dbReference type="GO" id="GO:0046872">
    <property type="term" value="F:metal ion binding"/>
    <property type="evidence" value="ECO:0007669"/>
    <property type="project" value="UniProtKB-KW"/>
</dbReference>
<dbReference type="PROSITE" id="PS01090">
    <property type="entry name" value="TATD_2"/>
    <property type="match status" value="1"/>
</dbReference>
<dbReference type="GO" id="GO:0005829">
    <property type="term" value="C:cytosol"/>
    <property type="evidence" value="ECO:0007669"/>
    <property type="project" value="TreeGrafter"/>
</dbReference>